<gene>
    <name evidence="5" type="primary">LOC104603162</name>
</gene>
<organism evidence="4 5">
    <name type="scientific">Nelumbo nucifera</name>
    <name type="common">Sacred lotus</name>
    <dbReference type="NCBI Taxonomy" id="4432"/>
    <lineage>
        <taxon>Eukaryota</taxon>
        <taxon>Viridiplantae</taxon>
        <taxon>Streptophyta</taxon>
        <taxon>Embryophyta</taxon>
        <taxon>Tracheophyta</taxon>
        <taxon>Spermatophyta</taxon>
        <taxon>Magnoliopsida</taxon>
        <taxon>Proteales</taxon>
        <taxon>Nelumbonaceae</taxon>
        <taxon>Nelumbo</taxon>
    </lineage>
</organism>
<accession>A0A1U8AD51</accession>
<protein>
    <recommendedName>
        <fullName evidence="2">ACT domain-containing protein ACR</fullName>
    </recommendedName>
    <alternativeName>
        <fullName evidence="2">Protein ACT DOMAIN REPEATS</fullName>
    </alternativeName>
</protein>
<dbReference type="GeneID" id="104603162"/>
<sequence>MAVAMAAGSLGVCSGLRTVENRFSNGGFMKRLFGLDNSRCWAVSKKRTSSYTGVIIPQALSKTAVEDGSAKEADTIPTPKVIIDLNSDPDATIVEITFGDRLGALLDTMNALKKLGLNVVKASVFLDSSGKHNKFAITKADTGRKVEDPELLEAIRLTIINNLLQYHPESSTQLAMGVAFGVEAPKQQVDVDIATHINVYDDGPNRSMLYVEAADRPGLLVDLVKIITDINISVESGEFDTEGLLAKAKFYVSYKGKAIIKPLQQVLANSLRYYLRRPTTEEASF</sequence>
<reference evidence="5" key="1">
    <citation type="submission" date="2025-08" db="UniProtKB">
        <authorList>
            <consortium name="RefSeq"/>
        </authorList>
    </citation>
    <scope>IDENTIFICATION</scope>
</reference>
<proteinExistence type="predicted"/>
<comment type="function">
    <text evidence="2">Binds amino acids.</text>
</comment>
<keyword evidence="4" id="KW-1185">Reference proteome</keyword>
<dbReference type="GO" id="GO:0016597">
    <property type="term" value="F:amino acid binding"/>
    <property type="evidence" value="ECO:0007669"/>
    <property type="project" value="UniProtKB-UniRule"/>
</dbReference>
<dbReference type="Gene3D" id="3.30.70.260">
    <property type="match status" value="1"/>
</dbReference>
<evidence type="ECO:0000313" key="4">
    <source>
        <dbReference type="Proteomes" id="UP000189703"/>
    </source>
</evidence>
<dbReference type="eggNOG" id="ENOG502QWKY">
    <property type="taxonomic scope" value="Eukaryota"/>
</dbReference>
<evidence type="ECO:0000259" key="3">
    <source>
        <dbReference type="PROSITE" id="PS51671"/>
    </source>
</evidence>
<dbReference type="PANTHER" id="PTHR31096:SF16">
    <property type="entry name" value="ACT DOMAIN-CONTAINING PROTEIN ACR11"/>
    <property type="match status" value="1"/>
</dbReference>
<feature type="domain" description="ACT" evidence="3">
    <location>
        <begin position="93"/>
        <end position="173"/>
    </location>
</feature>
<evidence type="ECO:0000313" key="5">
    <source>
        <dbReference type="RefSeq" id="XP_010265416.1"/>
    </source>
</evidence>
<dbReference type="InterPro" id="IPR040217">
    <property type="entry name" value="ACR1-12"/>
</dbReference>
<dbReference type="PANTHER" id="PTHR31096">
    <property type="entry name" value="ACT DOMAIN-CONTAINING PROTEIN ACR4-RELATED"/>
    <property type="match status" value="1"/>
</dbReference>
<dbReference type="KEGG" id="nnu:104603162"/>
<dbReference type="InterPro" id="IPR002912">
    <property type="entry name" value="ACT_dom"/>
</dbReference>
<dbReference type="FunCoup" id="A0A1U8AD51">
    <property type="interactions" value="1498"/>
</dbReference>
<name>A0A1U8AD51_NELNU</name>
<evidence type="ECO:0000256" key="2">
    <source>
        <dbReference type="RuleBase" id="RU369043"/>
    </source>
</evidence>
<evidence type="ECO:0000256" key="1">
    <source>
        <dbReference type="ARBA" id="ARBA00022737"/>
    </source>
</evidence>
<dbReference type="InterPro" id="IPR045865">
    <property type="entry name" value="ACT-like_dom_sf"/>
</dbReference>
<dbReference type="SUPFAM" id="SSF55021">
    <property type="entry name" value="ACT-like"/>
    <property type="match status" value="1"/>
</dbReference>
<dbReference type="Proteomes" id="UP000189703">
    <property type="component" value="Unplaced"/>
</dbReference>
<dbReference type="InParanoid" id="A0A1U8AD51"/>
<dbReference type="STRING" id="4432.A0A1U8AD51"/>
<dbReference type="RefSeq" id="XP_010265416.1">
    <property type="nucleotide sequence ID" value="XM_010267114.1"/>
</dbReference>
<dbReference type="OrthoDB" id="496180at2759"/>
<dbReference type="AlphaFoldDB" id="A0A1U8AD51"/>
<dbReference type="PROSITE" id="PS51671">
    <property type="entry name" value="ACT"/>
    <property type="match status" value="1"/>
</dbReference>
<keyword evidence="1 2" id="KW-0677">Repeat</keyword>